<organism evidence="2 3">
    <name type="scientific">Breznakia pachnodae</name>
    <dbReference type="NCBI Taxonomy" id="265178"/>
    <lineage>
        <taxon>Bacteria</taxon>
        <taxon>Bacillati</taxon>
        <taxon>Bacillota</taxon>
        <taxon>Erysipelotrichia</taxon>
        <taxon>Erysipelotrichales</taxon>
        <taxon>Erysipelotrichaceae</taxon>
        <taxon>Breznakia</taxon>
    </lineage>
</organism>
<feature type="domain" description="N-acetyltransferase" evidence="1">
    <location>
        <begin position="21"/>
        <end position="165"/>
    </location>
</feature>
<gene>
    <name evidence="2" type="ORF">J2S15_000076</name>
</gene>
<comment type="caution">
    <text evidence="2">The sequence shown here is derived from an EMBL/GenBank/DDBJ whole genome shotgun (WGS) entry which is preliminary data.</text>
</comment>
<sequence length="165" mass="19506">MKKQSTIQLVKVASKNKSLLFNLMQLYLYDLSVYFNFKTNNNGIYEYDHFEDYFTDTNYISYFIYNDNELIGFVLLNDYSPITNKHENIINVSEFFILKLYRKQGLGEITFQTLLDMHKGVWTIKPAAFSKEANAFWKTIINKHIGSKITIEFINNNPIYTFSNK</sequence>
<dbReference type="Gene3D" id="3.40.630.30">
    <property type="match status" value="1"/>
</dbReference>
<evidence type="ECO:0000313" key="3">
    <source>
        <dbReference type="Proteomes" id="UP001230220"/>
    </source>
</evidence>
<proteinExistence type="predicted"/>
<dbReference type="RefSeq" id="WP_307404387.1">
    <property type="nucleotide sequence ID" value="NZ_JAUSUR010000001.1"/>
</dbReference>
<protein>
    <submittedName>
        <fullName evidence="2">Acetyltransferase</fullName>
    </submittedName>
</protein>
<dbReference type="SUPFAM" id="SSF55729">
    <property type="entry name" value="Acyl-CoA N-acyltransferases (Nat)"/>
    <property type="match status" value="1"/>
</dbReference>
<dbReference type="Proteomes" id="UP001230220">
    <property type="component" value="Unassembled WGS sequence"/>
</dbReference>
<reference evidence="2 3" key="1">
    <citation type="submission" date="2023-07" db="EMBL/GenBank/DDBJ databases">
        <title>Genomic Encyclopedia of Type Strains, Phase IV (KMG-IV): sequencing the most valuable type-strain genomes for metagenomic binning, comparative biology and taxonomic classification.</title>
        <authorList>
            <person name="Goeker M."/>
        </authorList>
    </citation>
    <scope>NUCLEOTIDE SEQUENCE [LARGE SCALE GENOMIC DNA]</scope>
    <source>
        <strain evidence="2 3">DSM 16784</strain>
    </source>
</reference>
<evidence type="ECO:0000313" key="2">
    <source>
        <dbReference type="EMBL" id="MDQ0359345.1"/>
    </source>
</evidence>
<dbReference type="EMBL" id="JAUSUR010000001">
    <property type="protein sequence ID" value="MDQ0359345.1"/>
    <property type="molecule type" value="Genomic_DNA"/>
</dbReference>
<dbReference type="PROSITE" id="PS51186">
    <property type="entry name" value="GNAT"/>
    <property type="match status" value="1"/>
</dbReference>
<dbReference type="CDD" id="cd04301">
    <property type="entry name" value="NAT_SF"/>
    <property type="match status" value="1"/>
</dbReference>
<dbReference type="InterPro" id="IPR000182">
    <property type="entry name" value="GNAT_dom"/>
</dbReference>
<dbReference type="Pfam" id="PF00583">
    <property type="entry name" value="Acetyltransf_1"/>
    <property type="match status" value="1"/>
</dbReference>
<accession>A0ABU0DYH0</accession>
<dbReference type="InterPro" id="IPR016181">
    <property type="entry name" value="Acyl_CoA_acyltransferase"/>
</dbReference>
<keyword evidence="3" id="KW-1185">Reference proteome</keyword>
<name>A0ABU0DYH0_9FIRM</name>
<evidence type="ECO:0000259" key="1">
    <source>
        <dbReference type="PROSITE" id="PS51186"/>
    </source>
</evidence>